<accession>A0ABU8X1D5</accession>
<name>A0ABU8X1D5_9BURK</name>
<evidence type="ECO:0008006" key="3">
    <source>
        <dbReference type="Google" id="ProtNLM"/>
    </source>
</evidence>
<reference evidence="1 2" key="1">
    <citation type="submission" date="2024-03" db="EMBL/GenBank/DDBJ databases">
        <title>Novel species of the genus Variovorax.</title>
        <authorList>
            <person name="Liu Q."/>
            <person name="Xin Y.-H."/>
        </authorList>
    </citation>
    <scope>NUCLEOTIDE SEQUENCE [LARGE SCALE GENOMIC DNA]</scope>
    <source>
        <strain evidence="1 2">KACC 18900</strain>
    </source>
</reference>
<dbReference type="RefSeq" id="WP_340348770.1">
    <property type="nucleotide sequence ID" value="NZ_JBBKZT010000076.1"/>
</dbReference>
<organism evidence="1 2">
    <name type="scientific">Variovorax rhizosphaerae</name>
    <dbReference type="NCBI Taxonomy" id="1836200"/>
    <lineage>
        <taxon>Bacteria</taxon>
        <taxon>Pseudomonadati</taxon>
        <taxon>Pseudomonadota</taxon>
        <taxon>Betaproteobacteria</taxon>
        <taxon>Burkholderiales</taxon>
        <taxon>Comamonadaceae</taxon>
        <taxon>Variovorax</taxon>
    </lineage>
</organism>
<sequence>MELDKDGGARARKHRVDWRTGKTMVERGDAFWQEHERLRLESGMSVPQYCEAHELALSTYRHRVSGRRRGADAVAATRTTGTTATGKQPISFVALHAPAAPKAAATVAQGAEALEISLGGMTLRLNGKAADRVLERVMARLA</sequence>
<gene>
    <name evidence="1" type="ORF">WKW82_40025</name>
</gene>
<protein>
    <recommendedName>
        <fullName evidence="3">Transposase</fullName>
    </recommendedName>
</protein>
<evidence type="ECO:0000313" key="1">
    <source>
        <dbReference type="EMBL" id="MEJ8852833.1"/>
    </source>
</evidence>
<comment type="caution">
    <text evidence="1">The sequence shown here is derived from an EMBL/GenBank/DDBJ whole genome shotgun (WGS) entry which is preliminary data.</text>
</comment>
<dbReference type="EMBL" id="JBBKZT010000076">
    <property type="protein sequence ID" value="MEJ8852833.1"/>
    <property type="molecule type" value="Genomic_DNA"/>
</dbReference>
<evidence type="ECO:0000313" key="2">
    <source>
        <dbReference type="Proteomes" id="UP001385892"/>
    </source>
</evidence>
<proteinExistence type="predicted"/>
<dbReference type="Proteomes" id="UP001385892">
    <property type="component" value="Unassembled WGS sequence"/>
</dbReference>
<keyword evidence="2" id="KW-1185">Reference proteome</keyword>